<dbReference type="Gene3D" id="2.40.10.10">
    <property type="entry name" value="Trypsin-like serine proteases"/>
    <property type="match status" value="1"/>
</dbReference>
<evidence type="ECO:0000256" key="4">
    <source>
        <dbReference type="ARBA" id="ARBA00022801"/>
    </source>
</evidence>
<dbReference type="PANTHER" id="PTHR24264">
    <property type="entry name" value="TRYPSIN-RELATED"/>
    <property type="match status" value="1"/>
</dbReference>
<feature type="compositionally biased region" description="Acidic residues" evidence="7">
    <location>
        <begin position="31"/>
        <end position="46"/>
    </location>
</feature>
<proteinExistence type="predicted"/>
<dbReference type="STRING" id="299467.A0A443SLD2"/>
<dbReference type="Proteomes" id="UP000288716">
    <property type="component" value="Unassembled WGS sequence"/>
</dbReference>
<dbReference type="FunFam" id="2.40.10.10:FF:000068">
    <property type="entry name" value="transmembrane protease serine 2"/>
    <property type="match status" value="1"/>
</dbReference>
<dbReference type="InterPro" id="IPR001254">
    <property type="entry name" value="Trypsin_dom"/>
</dbReference>
<organism evidence="9 10">
    <name type="scientific">Leptotrombidium deliense</name>
    <dbReference type="NCBI Taxonomy" id="299467"/>
    <lineage>
        <taxon>Eukaryota</taxon>
        <taxon>Metazoa</taxon>
        <taxon>Ecdysozoa</taxon>
        <taxon>Arthropoda</taxon>
        <taxon>Chelicerata</taxon>
        <taxon>Arachnida</taxon>
        <taxon>Acari</taxon>
        <taxon>Acariformes</taxon>
        <taxon>Trombidiformes</taxon>
        <taxon>Prostigmata</taxon>
        <taxon>Anystina</taxon>
        <taxon>Parasitengona</taxon>
        <taxon>Trombiculoidea</taxon>
        <taxon>Trombiculidae</taxon>
        <taxon>Leptotrombidium</taxon>
    </lineage>
</organism>
<evidence type="ECO:0000259" key="8">
    <source>
        <dbReference type="PROSITE" id="PS50240"/>
    </source>
</evidence>
<dbReference type="AlphaFoldDB" id="A0A443SLD2"/>
<evidence type="ECO:0000256" key="1">
    <source>
        <dbReference type="ARBA" id="ARBA00004613"/>
    </source>
</evidence>
<feature type="compositionally biased region" description="Basic and acidic residues" evidence="7">
    <location>
        <begin position="1"/>
        <end position="15"/>
    </location>
</feature>
<evidence type="ECO:0000313" key="9">
    <source>
        <dbReference type="EMBL" id="RWS28341.1"/>
    </source>
</evidence>
<keyword evidence="10" id="KW-1185">Reference proteome</keyword>
<gene>
    <name evidence="9" type="ORF">B4U80_12801</name>
</gene>
<evidence type="ECO:0000313" key="10">
    <source>
        <dbReference type="Proteomes" id="UP000288716"/>
    </source>
</evidence>
<dbReference type="InterPro" id="IPR043504">
    <property type="entry name" value="Peptidase_S1_PA_chymotrypsin"/>
</dbReference>
<dbReference type="EMBL" id="NCKV01001441">
    <property type="protein sequence ID" value="RWS28341.1"/>
    <property type="molecule type" value="Genomic_DNA"/>
</dbReference>
<keyword evidence="6" id="KW-1015">Disulfide bond</keyword>
<feature type="region of interest" description="Disordered" evidence="7">
    <location>
        <begin position="1"/>
        <end position="138"/>
    </location>
</feature>
<reference evidence="9 10" key="1">
    <citation type="journal article" date="2018" name="Gigascience">
        <title>Genomes of trombidid mites reveal novel predicted allergens and laterally-transferred genes associated with secondary metabolism.</title>
        <authorList>
            <person name="Dong X."/>
            <person name="Chaisiri K."/>
            <person name="Xia D."/>
            <person name="Armstrong S.D."/>
            <person name="Fang Y."/>
            <person name="Donnelly M.J."/>
            <person name="Kadowaki T."/>
            <person name="McGarry J.W."/>
            <person name="Darby A.C."/>
            <person name="Makepeace B.L."/>
        </authorList>
    </citation>
    <scope>NUCLEOTIDE SEQUENCE [LARGE SCALE GENOMIC DNA]</scope>
    <source>
        <strain evidence="9">UoL-UT</strain>
    </source>
</reference>
<dbReference type="CDD" id="cd00190">
    <property type="entry name" value="Tryp_SPc"/>
    <property type="match status" value="1"/>
</dbReference>
<feature type="compositionally biased region" description="Polar residues" evidence="7">
    <location>
        <begin position="58"/>
        <end position="71"/>
    </location>
</feature>
<dbReference type="OrthoDB" id="10051896at2759"/>
<dbReference type="InterPro" id="IPR001314">
    <property type="entry name" value="Peptidase_S1A"/>
</dbReference>
<protein>
    <submittedName>
        <fullName evidence="9">Trypsin-1-like protein</fullName>
    </submittedName>
</protein>
<keyword evidence="4" id="KW-0378">Hydrolase</keyword>
<name>A0A443SLD2_9ACAR</name>
<sequence>MPMKKDMMSMMKEEDMPTEEDMNEIAALETTESDTENEVDTEEENTDDKVEKKPVTQEGKNVSTEHVSVNTETKKCSNETESTNTFRMLYPEDEGDDQLDSMTKTVGYVPQPLPGPPPSPSPVPPSPPPEPSLRHPTKGGKCFLSVENCGKRSQQLVGEKTLGGRVALNSEFPWHVAVQMYTGRDYIHLCSGALILDRWIVTTASCVKNYGMRKLVVVLGSNNALELQTDAIELKVDKKIINEGYSKETLENNIALLRLSEKPEKSFPEIDFINSVCLCIPRKTPSKTLAVSGWGRKPDRLHTLDVNILNEDACKMYYKHYFIEEQMICAGDVKGRRDASEGDQGAPLVLTEDGQSYLFGIHSYYTEHHRTVYIRISHYVPWIKRVVDKYCHNKYN</sequence>
<keyword evidence="3" id="KW-0645">Protease</keyword>
<dbReference type="SMART" id="SM00020">
    <property type="entry name" value="Tryp_SPc"/>
    <property type="match status" value="1"/>
</dbReference>
<dbReference type="VEuPathDB" id="VectorBase:LDEU003701"/>
<accession>A0A443SLD2</accession>
<dbReference type="PRINTS" id="PR00722">
    <property type="entry name" value="CHYMOTRYPSIN"/>
</dbReference>
<dbReference type="InterPro" id="IPR050127">
    <property type="entry name" value="Serine_Proteases_S1"/>
</dbReference>
<dbReference type="InterPro" id="IPR009003">
    <property type="entry name" value="Peptidase_S1_PA"/>
</dbReference>
<evidence type="ECO:0000256" key="5">
    <source>
        <dbReference type="ARBA" id="ARBA00022825"/>
    </source>
</evidence>
<feature type="domain" description="Peptidase S1" evidence="8">
    <location>
        <begin position="161"/>
        <end position="388"/>
    </location>
</feature>
<dbReference type="PANTHER" id="PTHR24264:SF65">
    <property type="entry name" value="SRCR DOMAIN-CONTAINING PROTEIN"/>
    <property type="match status" value="1"/>
</dbReference>
<dbReference type="GO" id="GO:0006508">
    <property type="term" value="P:proteolysis"/>
    <property type="evidence" value="ECO:0007669"/>
    <property type="project" value="UniProtKB-KW"/>
</dbReference>
<dbReference type="GO" id="GO:0004252">
    <property type="term" value="F:serine-type endopeptidase activity"/>
    <property type="evidence" value="ECO:0007669"/>
    <property type="project" value="InterPro"/>
</dbReference>
<keyword evidence="5" id="KW-0720">Serine protease</keyword>
<keyword evidence="2" id="KW-0964">Secreted</keyword>
<evidence type="ECO:0000256" key="3">
    <source>
        <dbReference type="ARBA" id="ARBA00022670"/>
    </source>
</evidence>
<dbReference type="SUPFAM" id="SSF50494">
    <property type="entry name" value="Trypsin-like serine proteases"/>
    <property type="match status" value="1"/>
</dbReference>
<feature type="compositionally biased region" description="Pro residues" evidence="7">
    <location>
        <begin position="111"/>
        <end position="131"/>
    </location>
</feature>
<evidence type="ECO:0000256" key="7">
    <source>
        <dbReference type="SAM" id="MobiDB-lite"/>
    </source>
</evidence>
<dbReference type="Pfam" id="PF00089">
    <property type="entry name" value="Trypsin"/>
    <property type="match status" value="1"/>
</dbReference>
<comment type="subcellular location">
    <subcellularLocation>
        <location evidence="1">Secreted</location>
    </subcellularLocation>
</comment>
<evidence type="ECO:0000256" key="6">
    <source>
        <dbReference type="ARBA" id="ARBA00023157"/>
    </source>
</evidence>
<comment type="caution">
    <text evidence="9">The sequence shown here is derived from an EMBL/GenBank/DDBJ whole genome shotgun (WGS) entry which is preliminary data.</text>
</comment>
<dbReference type="PROSITE" id="PS50240">
    <property type="entry name" value="TRYPSIN_DOM"/>
    <property type="match status" value="1"/>
</dbReference>
<evidence type="ECO:0000256" key="2">
    <source>
        <dbReference type="ARBA" id="ARBA00022525"/>
    </source>
</evidence>
<dbReference type="GO" id="GO:0005615">
    <property type="term" value="C:extracellular space"/>
    <property type="evidence" value="ECO:0007669"/>
    <property type="project" value="TreeGrafter"/>
</dbReference>